<proteinExistence type="predicted"/>
<name>A0A0E9TBB5_ANGAN</name>
<dbReference type="AlphaFoldDB" id="A0A0E9TBB5"/>
<dbReference type="EMBL" id="GBXM01058377">
    <property type="protein sequence ID" value="JAH50200.1"/>
    <property type="molecule type" value="Transcribed_RNA"/>
</dbReference>
<reference evidence="1" key="1">
    <citation type="submission" date="2014-11" db="EMBL/GenBank/DDBJ databases">
        <authorList>
            <person name="Amaro Gonzalez C."/>
        </authorList>
    </citation>
    <scope>NUCLEOTIDE SEQUENCE</scope>
</reference>
<accession>A0A0E9TBB5</accession>
<reference evidence="1" key="2">
    <citation type="journal article" date="2015" name="Fish Shellfish Immunol.">
        <title>Early steps in the European eel (Anguilla anguilla)-Vibrio vulnificus interaction in the gills: Role of the RtxA13 toxin.</title>
        <authorList>
            <person name="Callol A."/>
            <person name="Pajuelo D."/>
            <person name="Ebbesson L."/>
            <person name="Teles M."/>
            <person name="MacKenzie S."/>
            <person name="Amaro C."/>
        </authorList>
    </citation>
    <scope>NUCLEOTIDE SEQUENCE</scope>
</reference>
<evidence type="ECO:0000313" key="1">
    <source>
        <dbReference type="EMBL" id="JAH50200.1"/>
    </source>
</evidence>
<sequence>MFHRFYMAHNGNMTKGPMFSPALHEILSVFSRYRQRQ</sequence>
<organism evidence="1">
    <name type="scientific">Anguilla anguilla</name>
    <name type="common">European freshwater eel</name>
    <name type="synonym">Muraena anguilla</name>
    <dbReference type="NCBI Taxonomy" id="7936"/>
    <lineage>
        <taxon>Eukaryota</taxon>
        <taxon>Metazoa</taxon>
        <taxon>Chordata</taxon>
        <taxon>Craniata</taxon>
        <taxon>Vertebrata</taxon>
        <taxon>Euteleostomi</taxon>
        <taxon>Actinopterygii</taxon>
        <taxon>Neopterygii</taxon>
        <taxon>Teleostei</taxon>
        <taxon>Anguilliformes</taxon>
        <taxon>Anguillidae</taxon>
        <taxon>Anguilla</taxon>
    </lineage>
</organism>
<protein>
    <submittedName>
        <fullName evidence="1">Uncharacterized protein</fullName>
    </submittedName>
</protein>